<dbReference type="RefSeq" id="WP_368391177.1">
    <property type="nucleotide sequence ID" value="NZ_JBFRYC010000002.1"/>
</dbReference>
<dbReference type="Proteomes" id="UP001557465">
    <property type="component" value="Unassembled WGS sequence"/>
</dbReference>
<name>A0ABV3TIC3_9RHOB</name>
<keyword evidence="3" id="KW-1185">Reference proteome</keyword>
<accession>A0ABV3TIC3</accession>
<evidence type="ECO:0000256" key="1">
    <source>
        <dbReference type="SAM" id="MobiDB-lite"/>
    </source>
</evidence>
<organism evidence="2 3">
    <name type="scientific">Thioclava arctica</name>
    <dbReference type="NCBI Taxonomy" id="3238301"/>
    <lineage>
        <taxon>Bacteria</taxon>
        <taxon>Pseudomonadati</taxon>
        <taxon>Pseudomonadota</taxon>
        <taxon>Alphaproteobacteria</taxon>
        <taxon>Rhodobacterales</taxon>
        <taxon>Paracoccaceae</taxon>
        <taxon>Thioclava</taxon>
    </lineage>
</organism>
<gene>
    <name evidence="2" type="ORF">AB4874_05110</name>
</gene>
<evidence type="ECO:0000313" key="2">
    <source>
        <dbReference type="EMBL" id="MEX1661030.1"/>
    </source>
</evidence>
<feature type="compositionally biased region" description="Polar residues" evidence="1">
    <location>
        <begin position="140"/>
        <end position="150"/>
    </location>
</feature>
<feature type="region of interest" description="Disordered" evidence="1">
    <location>
        <begin position="131"/>
        <end position="164"/>
    </location>
</feature>
<evidence type="ECO:0000313" key="3">
    <source>
        <dbReference type="Proteomes" id="UP001557465"/>
    </source>
</evidence>
<reference evidence="2 3" key="1">
    <citation type="journal article" date="2011" name="Int. J. Syst. Evol. Microbiol.">
        <title>Zhongshania antarctica gen. nov., sp. nov. and Zhongshania guokunii sp. nov., gammaproteobacteria respectively isolated from coastal attached (fast) ice and surface seawater of the Antarctic.</title>
        <authorList>
            <person name="Li H.J."/>
            <person name="Zhang X.Y."/>
            <person name="Chen C.X."/>
            <person name="Zhang Y.J."/>
            <person name="Gao Z.M."/>
            <person name="Yu Y."/>
            <person name="Chen X.L."/>
            <person name="Chen B."/>
            <person name="Zhang Y.Z."/>
        </authorList>
    </citation>
    <scope>NUCLEOTIDE SEQUENCE [LARGE SCALE GENOMIC DNA]</scope>
    <source>
        <strain evidence="2 3">15-R06ZXC-3</strain>
    </source>
</reference>
<comment type="caution">
    <text evidence="2">The sequence shown here is derived from an EMBL/GenBank/DDBJ whole genome shotgun (WGS) entry which is preliminary data.</text>
</comment>
<proteinExistence type="predicted"/>
<sequence length="164" mass="18066">MTQTRLVSIRLPVDLIALIEHEAHARDTSPAQVIRHALRVGLTPLAEPEDDPLPVALPEMRALQEALDQAQGWIDLQIRLRSAGLVLRAGGADQRLGLHEWPSDRFMIALEEIGPSLGELVLRYRAPFPGRPPEAKGASPSRSESAQTPMISRRFMLPPLRPAA</sequence>
<protein>
    <submittedName>
        <fullName evidence="2">CopG family transcriptional regulator</fullName>
    </submittedName>
</protein>
<dbReference type="CDD" id="cd21631">
    <property type="entry name" value="RHH_CopG_NikR-like"/>
    <property type="match status" value="1"/>
</dbReference>
<dbReference type="EMBL" id="JBFRYC010000002">
    <property type="protein sequence ID" value="MEX1661030.1"/>
    <property type="molecule type" value="Genomic_DNA"/>
</dbReference>